<protein>
    <recommendedName>
        <fullName evidence="4 5">Large ribosomal subunit protein bL35</fullName>
    </recommendedName>
</protein>
<dbReference type="InterPro" id="IPR001706">
    <property type="entry name" value="Ribosomal_bL35"/>
</dbReference>
<keyword evidence="3 5" id="KW-0687">Ribonucleoprotein</keyword>
<dbReference type="STRING" id="1121448.DGI_1357"/>
<dbReference type="InterPro" id="IPR018265">
    <property type="entry name" value="Ribosomal_bL35_CS"/>
</dbReference>
<evidence type="ECO:0000256" key="2">
    <source>
        <dbReference type="ARBA" id="ARBA00022980"/>
    </source>
</evidence>
<proteinExistence type="inferred from homology"/>
<evidence type="ECO:0000313" key="8">
    <source>
        <dbReference type="EMBL" id="AGW13206.1"/>
    </source>
</evidence>
<dbReference type="GO" id="GO:0003735">
    <property type="term" value="F:structural constituent of ribosome"/>
    <property type="evidence" value="ECO:0007669"/>
    <property type="project" value="InterPro"/>
</dbReference>
<dbReference type="PANTHER" id="PTHR33343">
    <property type="entry name" value="54S RIBOSOMAL PROTEIN BL35M"/>
    <property type="match status" value="1"/>
</dbReference>
<dbReference type="KEGG" id="dgg:DGI_1357"/>
<sequence>MPKLKTNKSAAKRFSKTGTGKFKRRQQNMRHILTKKSAQRKRRLGQSAIVDQTNERALRALMPYA</sequence>
<feature type="region of interest" description="Disordered" evidence="7">
    <location>
        <begin position="1"/>
        <end position="48"/>
    </location>
</feature>
<comment type="similarity">
    <text evidence="1 5 6">Belongs to the bacterial ribosomal protein bL35 family.</text>
</comment>
<dbReference type="Proteomes" id="UP000016587">
    <property type="component" value="Chromosome"/>
</dbReference>
<accession>T2GAQ7</accession>
<keyword evidence="2 5" id="KW-0689">Ribosomal protein</keyword>
<evidence type="ECO:0000256" key="6">
    <source>
        <dbReference type="RuleBase" id="RU000568"/>
    </source>
</evidence>
<evidence type="ECO:0000256" key="1">
    <source>
        <dbReference type="ARBA" id="ARBA00006598"/>
    </source>
</evidence>
<dbReference type="PROSITE" id="PS00936">
    <property type="entry name" value="RIBOSOMAL_L35"/>
    <property type="match status" value="1"/>
</dbReference>
<dbReference type="NCBIfam" id="TIGR00001">
    <property type="entry name" value="rpmI_bact"/>
    <property type="match status" value="1"/>
</dbReference>
<evidence type="ECO:0000256" key="3">
    <source>
        <dbReference type="ARBA" id="ARBA00023274"/>
    </source>
</evidence>
<dbReference type="GO" id="GO:0006412">
    <property type="term" value="P:translation"/>
    <property type="evidence" value="ECO:0007669"/>
    <property type="project" value="UniProtKB-UniRule"/>
</dbReference>
<dbReference type="FunFam" id="4.10.410.60:FF:000001">
    <property type="entry name" value="50S ribosomal protein L35"/>
    <property type="match status" value="1"/>
</dbReference>
<keyword evidence="9" id="KW-1185">Reference proteome</keyword>
<evidence type="ECO:0000313" key="9">
    <source>
        <dbReference type="Proteomes" id="UP000016587"/>
    </source>
</evidence>
<feature type="compositionally biased region" description="Basic residues" evidence="7">
    <location>
        <begin position="10"/>
        <end position="44"/>
    </location>
</feature>
<dbReference type="InterPro" id="IPR037229">
    <property type="entry name" value="Ribosomal_bL35_sf"/>
</dbReference>
<dbReference type="PRINTS" id="PR00064">
    <property type="entry name" value="RIBOSOMALL35"/>
</dbReference>
<dbReference type="EMBL" id="CP006585">
    <property type="protein sequence ID" value="AGW13206.1"/>
    <property type="molecule type" value="Genomic_DNA"/>
</dbReference>
<dbReference type="Pfam" id="PF01632">
    <property type="entry name" value="Ribosomal_L35p"/>
    <property type="match status" value="1"/>
</dbReference>
<evidence type="ECO:0000256" key="7">
    <source>
        <dbReference type="SAM" id="MobiDB-lite"/>
    </source>
</evidence>
<dbReference type="HAMAP" id="MF_00514">
    <property type="entry name" value="Ribosomal_bL35"/>
    <property type="match status" value="1"/>
</dbReference>
<dbReference type="InterPro" id="IPR021137">
    <property type="entry name" value="Ribosomal_bL35-like"/>
</dbReference>
<evidence type="ECO:0000256" key="5">
    <source>
        <dbReference type="HAMAP-Rule" id="MF_00514"/>
    </source>
</evidence>
<dbReference type="SUPFAM" id="SSF143034">
    <property type="entry name" value="L35p-like"/>
    <property type="match status" value="1"/>
</dbReference>
<reference evidence="9" key="2">
    <citation type="submission" date="2013-07" db="EMBL/GenBank/DDBJ databases">
        <authorList>
            <person name="Morais-Silva F.O."/>
            <person name="Rezende A.M."/>
            <person name="Pimentel C."/>
            <person name="Resende D.M."/>
            <person name="Santos C.I."/>
            <person name="Clemente C."/>
            <person name="de Oliveira L.M."/>
            <person name="da Silva S.M."/>
            <person name="Costa D.A."/>
            <person name="Varela-Raposo A."/>
            <person name="Horacio E.C.A."/>
            <person name="Matos M."/>
            <person name="Flores O."/>
            <person name="Ruiz J.C."/>
            <person name="Rodrigues-Pousada C."/>
        </authorList>
    </citation>
    <scope>NUCLEOTIDE SEQUENCE [LARGE SCALE GENOMIC DNA]</scope>
    <source>
        <strain evidence="9">ATCC 19364 / DSM 1382 / NCIMB 9332 / VKM B-1759</strain>
    </source>
</reference>
<evidence type="ECO:0000256" key="4">
    <source>
        <dbReference type="ARBA" id="ARBA00071664"/>
    </source>
</evidence>
<name>T2GAQ7_MEGG1</name>
<dbReference type="HOGENOM" id="CLU_169643_4_3_7"/>
<gene>
    <name evidence="5" type="primary">rpmI</name>
    <name evidence="8" type="ORF">DGI_1357</name>
</gene>
<organism evidence="8 9">
    <name type="scientific">Megalodesulfovibrio gigas (strain ATCC 19364 / DSM 1382 / NCIMB 9332 / VKM B-1759)</name>
    <name type="common">Desulfovibrio gigas</name>
    <dbReference type="NCBI Taxonomy" id="1121448"/>
    <lineage>
        <taxon>Bacteria</taxon>
        <taxon>Pseudomonadati</taxon>
        <taxon>Thermodesulfobacteriota</taxon>
        <taxon>Desulfovibrionia</taxon>
        <taxon>Desulfovibrionales</taxon>
        <taxon>Desulfovibrionaceae</taxon>
        <taxon>Megalodesulfovibrio</taxon>
    </lineage>
</organism>
<dbReference type="PATRIC" id="fig|1121448.10.peg.1354"/>
<dbReference type="eggNOG" id="COG0291">
    <property type="taxonomic scope" value="Bacteria"/>
</dbReference>
<dbReference type="AlphaFoldDB" id="T2GAQ7"/>
<dbReference type="Gene3D" id="4.10.410.60">
    <property type="match status" value="1"/>
</dbReference>
<reference evidence="8 9" key="1">
    <citation type="journal article" date="2013" name="J. Bacteriol.">
        <title>Roles of HynAB and Ech, the only two hydrogenases found in the model sulfate reducer Desulfovibrio gigas.</title>
        <authorList>
            <person name="Morais-Silva F.O."/>
            <person name="Santos C.I."/>
            <person name="Rodrigues R."/>
            <person name="Pereira I.A."/>
            <person name="Rodrigues-Pousada C."/>
        </authorList>
    </citation>
    <scope>NUCLEOTIDE SEQUENCE [LARGE SCALE GENOMIC DNA]</scope>
    <source>
        <strain evidence="9">ATCC 19364 / DSM 1382 / NCIMB 9332 / VKM B-1759</strain>
    </source>
</reference>
<dbReference type="PANTHER" id="PTHR33343:SF1">
    <property type="entry name" value="LARGE RIBOSOMAL SUBUNIT PROTEIN BL35M"/>
    <property type="match status" value="1"/>
</dbReference>
<dbReference type="OrthoDB" id="9804851at2"/>
<dbReference type="GO" id="GO:0015934">
    <property type="term" value="C:large ribosomal subunit"/>
    <property type="evidence" value="ECO:0007669"/>
    <property type="project" value="TreeGrafter"/>
</dbReference>
<dbReference type="RefSeq" id="WP_021760001.1">
    <property type="nucleotide sequence ID" value="NC_022444.1"/>
</dbReference>